<keyword evidence="2" id="KW-1185">Reference proteome</keyword>
<reference evidence="1 2" key="1">
    <citation type="submission" date="2017-07" db="EMBL/GenBank/DDBJ databases">
        <title>Phylogenetic study on the rhizospheric bacterium Ochrobactrum sp. A44.</title>
        <authorList>
            <person name="Krzyzanowska D.M."/>
            <person name="Ossowicki A."/>
            <person name="Rajewska M."/>
            <person name="Maciag T."/>
            <person name="Kaczynski Z."/>
            <person name="Czerwicka M."/>
            <person name="Jafra S."/>
        </authorList>
    </citation>
    <scope>NUCLEOTIDE SEQUENCE [LARGE SCALE GENOMIC DNA]</scope>
    <source>
        <strain evidence="1 2">PR17</strain>
    </source>
</reference>
<sequence length="40" mass="4423">MALSFEVKKRPSSPALTIQDSLLSTFESKPLPKAPEEMSM</sequence>
<accession>A0A256FV89</accession>
<gene>
    <name evidence="1" type="ORF">CEV32_3148</name>
</gene>
<dbReference type="AlphaFoldDB" id="A0A256FV89"/>
<proteinExistence type="predicted"/>
<comment type="caution">
    <text evidence="1">The sequence shown here is derived from an EMBL/GenBank/DDBJ whole genome shotgun (WGS) entry which is preliminary data.</text>
</comment>
<dbReference type="Proteomes" id="UP000216345">
    <property type="component" value="Unassembled WGS sequence"/>
</dbReference>
<protein>
    <submittedName>
        <fullName evidence="1">Uncharacterized protein</fullName>
    </submittedName>
</protein>
<organism evidence="1 2">
    <name type="scientific">Brucella rhizosphaerae</name>
    <dbReference type="NCBI Taxonomy" id="571254"/>
    <lineage>
        <taxon>Bacteria</taxon>
        <taxon>Pseudomonadati</taxon>
        <taxon>Pseudomonadota</taxon>
        <taxon>Alphaproteobacteria</taxon>
        <taxon>Hyphomicrobiales</taxon>
        <taxon>Brucellaceae</taxon>
        <taxon>Brucella/Ochrobactrum group</taxon>
        <taxon>Brucella</taxon>
    </lineage>
</organism>
<name>A0A256FV89_9HYPH</name>
<evidence type="ECO:0000313" key="1">
    <source>
        <dbReference type="EMBL" id="OYR18636.1"/>
    </source>
</evidence>
<dbReference type="EMBL" id="NNRK01000011">
    <property type="protein sequence ID" value="OYR18636.1"/>
    <property type="molecule type" value="Genomic_DNA"/>
</dbReference>
<evidence type="ECO:0000313" key="2">
    <source>
        <dbReference type="Proteomes" id="UP000216345"/>
    </source>
</evidence>